<dbReference type="EMBL" id="CP009288">
    <property type="protein sequence ID" value="AIQ13469.1"/>
    <property type="molecule type" value="Genomic_DNA"/>
</dbReference>
<dbReference type="GO" id="GO:0016787">
    <property type="term" value="F:hydrolase activity"/>
    <property type="evidence" value="ECO:0007669"/>
    <property type="project" value="UniProtKB-KW"/>
</dbReference>
<dbReference type="GO" id="GO:0016020">
    <property type="term" value="C:membrane"/>
    <property type="evidence" value="ECO:0007669"/>
    <property type="project" value="TreeGrafter"/>
</dbReference>
<dbReference type="SUPFAM" id="SSF53474">
    <property type="entry name" value="alpha/beta-Hydrolases"/>
    <property type="match status" value="1"/>
</dbReference>
<dbReference type="Pfam" id="PF00561">
    <property type="entry name" value="Abhydrolase_1"/>
    <property type="match status" value="1"/>
</dbReference>
<evidence type="ECO:0000313" key="5">
    <source>
        <dbReference type="Proteomes" id="UP000029409"/>
    </source>
</evidence>
<feature type="coiled-coil region" evidence="2">
    <location>
        <begin position="120"/>
        <end position="147"/>
    </location>
</feature>
<name>A0A089IWZ2_PAEDU</name>
<dbReference type="AlphaFoldDB" id="A0A089IWZ2"/>
<accession>A0A089IWZ2</accession>
<dbReference type="InterPro" id="IPR050266">
    <property type="entry name" value="AB_hydrolase_sf"/>
</dbReference>
<feature type="domain" description="AB hydrolase-1" evidence="3">
    <location>
        <begin position="61"/>
        <end position="238"/>
    </location>
</feature>
<dbReference type="Gene3D" id="3.40.50.1820">
    <property type="entry name" value="alpha/beta hydrolase"/>
    <property type="match status" value="1"/>
</dbReference>
<dbReference type="PANTHER" id="PTHR43798">
    <property type="entry name" value="MONOACYLGLYCEROL LIPASE"/>
    <property type="match status" value="1"/>
</dbReference>
<organism evidence="4 5">
    <name type="scientific">Paenibacillus durus</name>
    <name type="common">Paenibacillus azotofixans</name>
    <dbReference type="NCBI Taxonomy" id="44251"/>
    <lineage>
        <taxon>Bacteria</taxon>
        <taxon>Bacillati</taxon>
        <taxon>Bacillota</taxon>
        <taxon>Bacilli</taxon>
        <taxon>Bacillales</taxon>
        <taxon>Paenibacillaceae</taxon>
        <taxon>Paenibacillus</taxon>
    </lineage>
</organism>
<sequence>MIVAKAYGKPPYQTFLIHGGPGAAGEMAGVAAFLSEKVGVIESFQTGLTIDELLLELKKDIEHYVNGPVCLVGYSWGAWLSFIFAASFPDLVRKLILVGSAPFEQQYTKDLQATRLARLNEQDKRRVRELEAGLEKNESDKNEILRQYGKIMEKTDLFDPIPSDDDMVEFDLNAYHHIWKEADALRSSGELLKLGYHVVCPVVAIHGIHDPHPYSGVIRPLSAVLQDFRYHLLEHCGHTPWKERMAKDHFYHLLHAELPENNL</sequence>
<keyword evidence="1" id="KW-0378">Hydrolase</keyword>
<evidence type="ECO:0000259" key="3">
    <source>
        <dbReference type="Pfam" id="PF00561"/>
    </source>
</evidence>
<evidence type="ECO:0000256" key="1">
    <source>
        <dbReference type="ARBA" id="ARBA00022801"/>
    </source>
</evidence>
<proteinExistence type="predicted"/>
<dbReference type="KEGG" id="pdu:PDUR_17255"/>
<dbReference type="PANTHER" id="PTHR43798:SF31">
    <property type="entry name" value="AB HYDROLASE SUPERFAMILY PROTEIN YCLE"/>
    <property type="match status" value="1"/>
</dbReference>
<evidence type="ECO:0000313" key="4">
    <source>
        <dbReference type="EMBL" id="AIQ13469.1"/>
    </source>
</evidence>
<keyword evidence="5" id="KW-1185">Reference proteome</keyword>
<dbReference type="Proteomes" id="UP000029409">
    <property type="component" value="Chromosome"/>
</dbReference>
<protein>
    <recommendedName>
        <fullName evidence="3">AB hydrolase-1 domain-containing protein</fullName>
    </recommendedName>
</protein>
<evidence type="ECO:0000256" key="2">
    <source>
        <dbReference type="SAM" id="Coils"/>
    </source>
</evidence>
<keyword evidence="2" id="KW-0175">Coiled coil</keyword>
<dbReference type="InterPro" id="IPR029058">
    <property type="entry name" value="AB_hydrolase_fold"/>
</dbReference>
<gene>
    <name evidence="4" type="ORF">PDUR_17255</name>
</gene>
<dbReference type="InterPro" id="IPR000073">
    <property type="entry name" value="AB_hydrolase_1"/>
</dbReference>
<dbReference type="STRING" id="44251.PDUR_17255"/>
<reference evidence="4 5" key="1">
    <citation type="submission" date="2014-08" db="EMBL/GenBank/DDBJ databases">
        <title>Comparative genomics of the Paenibacillus odorifer group.</title>
        <authorList>
            <person name="den Bakker H.C."/>
            <person name="Tsai Y.-C."/>
            <person name="Martin N."/>
            <person name="Korlach J."/>
            <person name="Wiedmann M."/>
        </authorList>
    </citation>
    <scope>NUCLEOTIDE SEQUENCE [LARGE SCALE GENOMIC DNA]</scope>
    <source>
        <strain evidence="4 5">DSM 1735</strain>
    </source>
</reference>
<dbReference type="eggNOG" id="COG0596">
    <property type="taxonomic scope" value="Bacteria"/>
</dbReference>